<evidence type="ECO:0000256" key="5">
    <source>
        <dbReference type="ARBA" id="ARBA00023136"/>
    </source>
</evidence>
<keyword evidence="3 6" id="KW-0812">Transmembrane</keyword>
<feature type="transmembrane region" description="Helical" evidence="6">
    <location>
        <begin position="177"/>
        <end position="198"/>
    </location>
</feature>
<dbReference type="GO" id="GO:0005886">
    <property type="term" value="C:plasma membrane"/>
    <property type="evidence" value="ECO:0007669"/>
    <property type="project" value="UniProtKB-SubCell"/>
</dbReference>
<gene>
    <name evidence="7" type="ORF">CHH61_21795</name>
</gene>
<dbReference type="PANTHER" id="PTHR43701:SF2">
    <property type="entry name" value="MEMBRANE TRANSPORTER PROTEIN YJNA-RELATED"/>
    <property type="match status" value="1"/>
</dbReference>
<organism evidence="7 8">
    <name type="scientific">Shouchella clausii</name>
    <name type="common">Alkalihalobacillus clausii</name>
    <dbReference type="NCBI Taxonomy" id="79880"/>
    <lineage>
        <taxon>Bacteria</taxon>
        <taxon>Bacillati</taxon>
        <taxon>Bacillota</taxon>
        <taxon>Bacilli</taxon>
        <taxon>Bacillales</taxon>
        <taxon>Bacillaceae</taxon>
        <taxon>Shouchella</taxon>
    </lineage>
</organism>
<keyword evidence="5 6" id="KW-0472">Membrane</keyword>
<feature type="transmembrane region" description="Helical" evidence="6">
    <location>
        <begin position="71"/>
        <end position="91"/>
    </location>
</feature>
<comment type="similarity">
    <text evidence="2 6">Belongs to the 4-toluene sulfonate uptake permease (TSUP) (TC 2.A.102) family.</text>
</comment>
<comment type="caution">
    <text evidence="7">The sequence shown here is derived from an EMBL/GenBank/DDBJ whole genome shotgun (WGS) entry which is preliminary data.</text>
</comment>
<evidence type="ECO:0000313" key="7">
    <source>
        <dbReference type="EMBL" id="PAF23848.1"/>
    </source>
</evidence>
<sequence>MFALYFVIGLLATTLGAAAGLGGGVIIKPVLDLFGHFDLPTISILSATTVLSMATVSLMKMKQQKIKLNKVSSSILAFGSILGGILGKAIFNLIAISLNIPNITAIIQSSLLVLLLLVIVIYFKNKDKSRSYRLTNKCIILLVGLALGLLSSFIGIGGGPLNVAVLCLLFSMTTKNAGYNSIFIIFFSQISALLVVAFTTGFGAYNLYMLLVMIPGGIIGGIIGNSLLLKLSNLSIEKIFNFSVILIIIINISNIFKIGLSL</sequence>
<dbReference type="Proteomes" id="UP000216133">
    <property type="component" value="Unassembled WGS sequence"/>
</dbReference>
<evidence type="ECO:0000256" key="2">
    <source>
        <dbReference type="ARBA" id="ARBA00009142"/>
    </source>
</evidence>
<evidence type="ECO:0000256" key="4">
    <source>
        <dbReference type="ARBA" id="ARBA00022989"/>
    </source>
</evidence>
<proteinExistence type="inferred from homology"/>
<dbReference type="EMBL" id="NPBS01000144">
    <property type="protein sequence ID" value="PAF23848.1"/>
    <property type="molecule type" value="Genomic_DNA"/>
</dbReference>
<dbReference type="AlphaFoldDB" id="A0A268RUA7"/>
<dbReference type="InterPro" id="IPR002781">
    <property type="entry name" value="TM_pro_TauE-like"/>
</dbReference>
<feature type="transmembrane region" description="Helical" evidence="6">
    <location>
        <begin position="135"/>
        <end position="157"/>
    </location>
</feature>
<feature type="transmembrane region" description="Helical" evidence="6">
    <location>
        <begin position="239"/>
        <end position="260"/>
    </location>
</feature>
<feature type="transmembrane region" description="Helical" evidence="6">
    <location>
        <begin position="42"/>
        <end position="59"/>
    </location>
</feature>
<name>A0A268RUA7_SHOCL</name>
<dbReference type="Pfam" id="PF01925">
    <property type="entry name" value="TauE"/>
    <property type="match status" value="1"/>
</dbReference>
<evidence type="ECO:0000256" key="1">
    <source>
        <dbReference type="ARBA" id="ARBA00004141"/>
    </source>
</evidence>
<reference evidence="7 8" key="1">
    <citation type="submission" date="2017-07" db="EMBL/GenBank/DDBJ databases">
        <title>Isolation and whole genome analysis of endospore-forming bacteria from heroin.</title>
        <authorList>
            <person name="Kalinowski J."/>
            <person name="Ahrens B."/>
            <person name="Al-Dilaimi A."/>
            <person name="Winkler A."/>
            <person name="Wibberg D."/>
            <person name="Schleenbecker U."/>
            <person name="Ruckert C."/>
            <person name="Wolfel R."/>
            <person name="Grass G."/>
        </authorList>
    </citation>
    <scope>NUCLEOTIDE SEQUENCE [LARGE SCALE GENOMIC DNA]</scope>
    <source>
        <strain evidence="7 8">7523-2</strain>
    </source>
</reference>
<evidence type="ECO:0000256" key="3">
    <source>
        <dbReference type="ARBA" id="ARBA00022692"/>
    </source>
</evidence>
<accession>A0A268RUA7</accession>
<protein>
    <recommendedName>
        <fullName evidence="6">Probable membrane transporter protein</fullName>
    </recommendedName>
</protein>
<dbReference type="InterPro" id="IPR051598">
    <property type="entry name" value="TSUP/Inactive_protease-like"/>
</dbReference>
<feature type="transmembrane region" description="Helical" evidence="6">
    <location>
        <begin position="205"/>
        <end position="227"/>
    </location>
</feature>
<feature type="transmembrane region" description="Helical" evidence="6">
    <location>
        <begin position="103"/>
        <end position="123"/>
    </location>
</feature>
<keyword evidence="4 6" id="KW-1133">Transmembrane helix</keyword>
<comment type="subcellular location">
    <subcellularLocation>
        <location evidence="6">Cell membrane</location>
        <topology evidence="6">Multi-pass membrane protein</topology>
    </subcellularLocation>
    <subcellularLocation>
        <location evidence="1">Membrane</location>
        <topology evidence="1">Multi-pass membrane protein</topology>
    </subcellularLocation>
</comment>
<evidence type="ECO:0000256" key="6">
    <source>
        <dbReference type="RuleBase" id="RU363041"/>
    </source>
</evidence>
<dbReference type="PANTHER" id="PTHR43701">
    <property type="entry name" value="MEMBRANE TRANSPORTER PROTEIN MJ0441-RELATED"/>
    <property type="match status" value="1"/>
</dbReference>
<keyword evidence="6" id="KW-1003">Cell membrane</keyword>
<evidence type="ECO:0000313" key="8">
    <source>
        <dbReference type="Proteomes" id="UP000216133"/>
    </source>
</evidence>